<evidence type="ECO:0000256" key="1">
    <source>
        <dbReference type="ARBA" id="ARBA00022676"/>
    </source>
</evidence>
<comment type="caution">
    <text evidence="4">The sequence shown here is derived from an EMBL/GenBank/DDBJ whole genome shotgun (WGS) entry which is preliminary data.</text>
</comment>
<evidence type="ECO:0000259" key="3">
    <source>
        <dbReference type="Pfam" id="PF13439"/>
    </source>
</evidence>
<dbReference type="Pfam" id="PF13692">
    <property type="entry name" value="Glyco_trans_1_4"/>
    <property type="match status" value="1"/>
</dbReference>
<dbReference type="GO" id="GO:0016757">
    <property type="term" value="F:glycosyltransferase activity"/>
    <property type="evidence" value="ECO:0007669"/>
    <property type="project" value="UniProtKB-KW"/>
</dbReference>
<feature type="domain" description="Glycosyltransferase subfamily 4-like N-terminal" evidence="3">
    <location>
        <begin position="23"/>
        <end position="179"/>
    </location>
</feature>
<reference evidence="5" key="1">
    <citation type="journal article" date="2019" name="Int. J. Syst. Evol. Microbiol.">
        <title>The Global Catalogue of Microorganisms (GCM) 10K type strain sequencing project: providing services to taxonomists for standard genome sequencing and annotation.</title>
        <authorList>
            <consortium name="The Broad Institute Genomics Platform"/>
            <consortium name="The Broad Institute Genome Sequencing Center for Infectious Disease"/>
            <person name="Wu L."/>
            <person name="Ma J."/>
        </authorList>
    </citation>
    <scope>NUCLEOTIDE SEQUENCE [LARGE SCALE GENOMIC DNA]</scope>
    <source>
        <strain evidence="5">CGMCC 4.7330</strain>
    </source>
</reference>
<accession>A0ABV8DZE3</accession>
<dbReference type="SUPFAM" id="SSF53756">
    <property type="entry name" value="UDP-Glycosyltransferase/glycogen phosphorylase"/>
    <property type="match status" value="1"/>
</dbReference>
<evidence type="ECO:0000256" key="2">
    <source>
        <dbReference type="ARBA" id="ARBA00022679"/>
    </source>
</evidence>
<evidence type="ECO:0000313" key="4">
    <source>
        <dbReference type="EMBL" id="MFC3965268.1"/>
    </source>
</evidence>
<keyword evidence="1 4" id="KW-0328">Glycosyltransferase</keyword>
<keyword evidence="2 4" id="KW-0808">Transferase</keyword>
<dbReference type="Proteomes" id="UP001595696">
    <property type="component" value="Unassembled WGS sequence"/>
</dbReference>
<dbReference type="EC" id="2.4.-.-" evidence="4"/>
<dbReference type="RefSeq" id="WP_378615018.1">
    <property type="nucleotide sequence ID" value="NZ_JBHSAX010000019.1"/>
</dbReference>
<name>A0ABV8DZE3_9NOCA</name>
<dbReference type="PANTHER" id="PTHR45947:SF3">
    <property type="entry name" value="SULFOQUINOVOSYL TRANSFERASE SQD2"/>
    <property type="match status" value="1"/>
</dbReference>
<organism evidence="4 5">
    <name type="scientific">Nocardia jiangsuensis</name>
    <dbReference type="NCBI Taxonomy" id="1691563"/>
    <lineage>
        <taxon>Bacteria</taxon>
        <taxon>Bacillati</taxon>
        <taxon>Actinomycetota</taxon>
        <taxon>Actinomycetes</taxon>
        <taxon>Mycobacteriales</taxon>
        <taxon>Nocardiaceae</taxon>
        <taxon>Nocardia</taxon>
    </lineage>
</organism>
<sequence length="363" mass="37378">MSAGLRVALIASSRHPIAQPFAGGLEAHVWHLARALRTRGHAVTLFAAAGSDPALEAATVTEPAFTPSPLAAADPSSAPTEFLVDHHAYLSLMLRLQRTGAADFDVVHNHSLHYLPVAMASGVTVPMLTTLHTPPTPWLESAVGVAGAGGSTFTAVSAHTARSWRPLLGEIAVIGNGVDGGRWPVGPGGADLVWTGRITPEKGTHLAIEAAAMAGRRLHLAGPVSDGGYFARAVAPRLGPEVVYHGHLHQAELAELVGSSAAALVTPCWDEPYGLVVAEALACGTPVVAFARGGVPEILDPGSGVLVAPGDTGAMAAAVHRAAALPRAGARQRAETHCAQSGMVEAYLRSYRQLIGRHDVVAA</sequence>
<dbReference type="EMBL" id="JBHSAX010000019">
    <property type="protein sequence ID" value="MFC3965268.1"/>
    <property type="molecule type" value="Genomic_DNA"/>
</dbReference>
<protein>
    <submittedName>
        <fullName evidence="4">Glycosyltransferase</fullName>
        <ecNumber evidence="4">2.4.-.-</ecNumber>
    </submittedName>
</protein>
<dbReference type="PANTHER" id="PTHR45947">
    <property type="entry name" value="SULFOQUINOVOSYL TRANSFERASE SQD2"/>
    <property type="match status" value="1"/>
</dbReference>
<gene>
    <name evidence="4" type="ORF">ACFO0B_25045</name>
</gene>
<dbReference type="InterPro" id="IPR028098">
    <property type="entry name" value="Glyco_trans_4-like_N"/>
</dbReference>
<proteinExistence type="predicted"/>
<keyword evidence="5" id="KW-1185">Reference proteome</keyword>
<dbReference type="InterPro" id="IPR050194">
    <property type="entry name" value="Glycosyltransferase_grp1"/>
</dbReference>
<dbReference type="Gene3D" id="3.40.50.2000">
    <property type="entry name" value="Glycogen Phosphorylase B"/>
    <property type="match status" value="2"/>
</dbReference>
<dbReference type="Pfam" id="PF13439">
    <property type="entry name" value="Glyco_transf_4"/>
    <property type="match status" value="1"/>
</dbReference>
<evidence type="ECO:0000313" key="5">
    <source>
        <dbReference type="Proteomes" id="UP001595696"/>
    </source>
</evidence>